<proteinExistence type="predicted"/>
<dbReference type="EMBL" id="JAENIG010000006">
    <property type="protein sequence ID" value="MBK1855346.1"/>
    <property type="molecule type" value="Genomic_DNA"/>
</dbReference>
<dbReference type="AlphaFoldDB" id="A0AAE2SBU3"/>
<evidence type="ECO:0000313" key="2">
    <source>
        <dbReference type="Proteomes" id="UP000634206"/>
    </source>
</evidence>
<organism evidence="1 2">
    <name type="scientific">Oceaniferula flava</name>
    <dbReference type="NCBI Taxonomy" id="2800421"/>
    <lineage>
        <taxon>Bacteria</taxon>
        <taxon>Pseudomonadati</taxon>
        <taxon>Verrucomicrobiota</taxon>
        <taxon>Verrucomicrobiia</taxon>
        <taxon>Verrucomicrobiales</taxon>
        <taxon>Verrucomicrobiaceae</taxon>
        <taxon>Oceaniferula</taxon>
    </lineage>
</organism>
<name>A0AAE2SBU3_9BACT</name>
<accession>A0AAE2SBU3</accession>
<dbReference type="RefSeq" id="WP_309489959.1">
    <property type="nucleotide sequence ID" value="NZ_JAENIG010000006.1"/>
</dbReference>
<evidence type="ECO:0000313" key="1">
    <source>
        <dbReference type="EMBL" id="MBK1855346.1"/>
    </source>
</evidence>
<reference evidence="1" key="1">
    <citation type="submission" date="2021-01" db="EMBL/GenBank/DDBJ databases">
        <title>Modified the classification status of verrucomicrobia.</title>
        <authorList>
            <person name="Feng X."/>
        </authorList>
    </citation>
    <scope>NUCLEOTIDE SEQUENCE</scope>
    <source>
        <strain evidence="1">5K15</strain>
    </source>
</reference>
<keyword evidence="2" id="KW-1185">Reference proteome</keyword>
<comment type="caution">
    <text evidence="1">The sequence shown here is derived from an EMBL/GenBank/DDBJ whole genome shotgun (WGS) entry which is preliminary data.</text>
</comment>
<dbReference type="Proteomes" id="UP000634206">
    <property type="component" value="Unassembled WGS sequence"/>
</dbReference>
<protein>
    <submittedName>
        <fullName evidence="1">Uncharacterized protein</fullName>
    </submittedName>
</protein>
<sequence>MRFWIPALFLLAAPCWGGEKDVWYDASGKVVKTTEPVVEKEPFVADWQKREAARLEAQRTGNYSDRVYHRSRSSWYHGYPHYGGYYYGSAPRYHYSGHHRNRGHGHSRWGFRGSYHGSYHGNGWSVRVGY</sequence>
<gene>
    <name evidence="1" type="ORF">JIN83_10275</name>
</gene>